<dbReference type="AlphaFoldDB" id="A0A915I8N2"/>
<dbReference type="WBParaSite" id="nRc.2.0.1.t10118-RA">
    <property type="protein sequence ID" value="nRc.2.0.1.t10118-RA"/>
    <property type="gene ID" value="nRc.2.0.1.g10118"/>
</dbReference>
<protein>
    <submittedName>
        <fullName evidence="2">Uncharacterized protein</fullName>
    </submittedName>
</protein>
<organism evidence="1 2">
    <name type="scientific">Romanomermis culicivorax</name>
    <name type="common">Nematode worm</name>
    <dbReference type="NCBI Taxonomy" id="13658"/>
    <lineage>
        <taxon>Eukaryota</taxon>
        <taxon>Metazoa</taxon>
        <taxon>Ecdysozoa</taxon>
        <taxon>Nematoda</taxon>
        <taxon>Enoplea</taxon>
        <taxon>Dorylaimia</taxon>
        <taxon>Mermithida</taxon>
        <taxon>Mermithoidea</taxon>
        <taxon>Mermithidae</taxon>
        <taxon>Romanomermis</taxon>
    </lineage>
</organism>
<evidence type="ECO:0000313" key="2">
    <source>
        <dbReference type="WBParaSite" id="nRc.2.0.1.t10118-RA"/>
    </source>
</evidence>
<evidence type="ECO:0000313" key="1">
    <source>
        <dbReference type="Proteomes" id="UP000887565"/>
    </source>
</evidence>
<sequence>PVIKNVRCLVEDEPFVHRFQRQIACLDSTEPGIDSPESEKGVLPFMQHQVVYKQVRCLFDQGSFRLDGTHAIACLDTKEPGIPDEGIIRYNDRDPQIKDTSKCDAICTEVPLIISVVTKNVRCLLDEQRFIKQGNNLIVCLDSTEPGINMERIVTQHDYDPQIVDTSHCNTWYQ</sequence>
<dbReference type="Proteomes" id="UP000887565">
    <property type="component" value="Unplaced"/>
</dbReference>
<keyword evidence="1" id="KW-1185">Reference proteome</keyword>
<accession>A0A915I8N2</accession>
<reference evidence="2" key="1">
    <citation type="submission" date="2022-11" db="UniProtKB">
        <authorList>
            <consortium name="WormBaseParasite"/>
        </authorList>
    </citation>
    <scope>IDENTIFICATION</scope>
</reference>
<name>A0A915I8N2_ROMCU</name>
<proteinExistence type="predicted"/>